<feature type="region of interest" description="Disordered" evidence="1">
    <location>
        <begin position="155"/>
        <end position="187"/>
    </location>
</feature>
<evidence type="ECO:0000256" key="1">
    <source>
        <dbReference type="SAM" id="MobiDB-lite"/>
    </source>
</evidence>
<protein>
    <recommendedName>
        <fullName evidence="2">HTH cro/C1-type domain-containing protein</fullName>
    </recommendedName>
</protein>
<feature type="compositionally biased region" description="Basic and acidic residues" evidence="1">
    <location>
        <begin position="158"/>
        <end position="167"/>
    </location>
</feature>
<proteinExistence type="predicted"/>
<dbReference type="CDD" id="cd00093">
    <property type="entry name" value="HTH_XRE"/>
    <property type="match status" value="1"/>
</dbReference>
<accession>A0A455SSC7</accession>
<feature type="domain" description="HTH cro/C1-type" evidence="2">
    <location>
        <begin position="84"/>
        <end position="141"/>
    </location>
</feature>
<dbReference type="EMBL" id="AP019376">
    <property type="protein sequence ID" value="BBH90021.1"/>
    <property type="molecule type" value="Genomic_DNA"/>
</dbReference>
<dbReference type="AlphaFoldDB" id="A0A455SSC7"/>
<name>A0A455SSC7_9CHLR</name>
<evidence type="ECO:0000259" key="2">
    <source>
        <dbReference type="PROSITE" id="PS50943"/>
    </source>
</evidence>
<sequence length="197" mass="22572">MQDLQHIKMAWLAAEEAGDKETQRKLLLEYPQQQDALIDFITGYYATIPQDLEENTRILDVTRRACETAFERVFGSTSAPVLSLAELRKSHNLKKVEVARSLRLSVDVWNKFEAGAIELASLSKKQLERFAGFFQISIDQFAQLLTSSQPSLSINRRQRSEAARKEQQGAPKQSFTEAIARSDMSEEDRRYWLEDAE</sequence>
<dbReference type="Gene3D" id="1.10.260.40">
    <property type="entry name" value="lambda repressor-like DNA-binding domains"/>
    <property type="match status" value="1"/>
</dbReference>
<dbReference type="GO" id="GO:0003677">
    <property type="term" value="F:DNA binding"/>
    <property type="evidence" value="ECO:0007669"/>
    <property type="project" value="InterPro"/>
</dbReference>
<dbReference type="InterPro" id="IPR010982">
    <property type="entry name" value="Lambda_DNA-bd_dom_sf"/>
</dbReference>
<dbReference type="SMART" id="SM00530">
    <property type="entry name" value="HTH_XRE"/>
    <property type="match status" value="1"/>
</dbReference>
<dbReference type="PROSITE" id="PS50943">
    <property type="entry name" value="HTH_CROC1"/>
    <property type="match status" value="1"/>
</dbReference>
<dbReference type="SUPFAM" id="SSF47413">
    <property type="entry name" value="lambda repressor-like DNA-binding domains"/>
    <property type="match status" value="1"/>
</dbReference>
<evidence type="ECO:0000313" key="3">
    <source>
        <dbReference type="EMBL" id="BBH90021.1"/>
    </source>
</evidence>
<reference evidence="3" key="1">
    <citation type="submission" date="2018-12" db="EMBL/GenBank/DDBJ databases">
        <title>Novel natural products biosynthetic potential of the class Ktedonobacteria.</title>
        <authorList>
            <person name="Zheng Y."/>
            <person name="Saitou A."/>
            <person name="Wang C.M."/>
            <person name="Toyoda A."/>
            <person name="Minakuchi Y."/>
            <person name="Sekiguchi Y."/>
            <person name="Ueda K."/>
            <person name="Takano H."/>
            <person name="Sakai Y."/>
            <person name="Yokota A."/>
            <person name="Yabe S."/>
        </authorList>
    </citation>
    <scope>NUCLEOTIDE SEQUENCE</scope>
    <source>
        <strain evidence="3">COM3</strain>
    </source>
</reference>
<organism evidence="3">
    <name type="scientific">Thermosporothrix sp. COM3</name>
    <dbReference type="NCBI Taxonomy" id="2490863"/>
    <lineage>
        <taxon>Bacteria</taxon>
        <taxon>Bacillati</taxon>
        <taxon>Chloroflexota</taxon>
        <taxon>Ktedonobacteria</taxon>
        <taxon>Ktedonobacterales</taxon>
        <taxon>Thermosporotrichaceae</taxon>
        <taxon>Thermosporothrix</taxon>
    </lineage>
</organism>
<gene>
    <name evidence="3" type="ORF">KTC_47720</name>
</gene>
<dbReference type="InterPro" id="IPR001387">
    <property type="entry name" value="Cro/C1-type_HTH"/>
</dbReference>